<comment type="subcellular location">
    <subcellularLocation>
        <location evidence="1">Membrane</location>
        <topology evidence="1">Multi-pass membrane protein</topology>
    </subcellularLocation>
</comment>
<evidence type="ECO:0000256" key="5">
    <source>
        <dbReference type="SAM" id="MobiDB-lite"/>
    </source>
</evidence>
<feature type="transmembrane region" description="Helical" evidence="6">
    <location>
        <begin position="379"/>
        <end position="399"/>
    </location>
</feature>
<dbReference type="CDD" id="cd06178">
    <property type="entry name" value="MFS_unc93-like"/>
    <property type="match status" value="1"/>
</dbReference>
<evidence type="ECO:0000313" key="7">
    <source>
        <dbReference type="EMBL" id="PWZ03480.1"/>
    </source>
</evidence>
<gene>
    <name evidence="7" type="ORF">BCV70DRAFT_197692</name>
</gene>
<dbReference type="OrthoDB" id="196103at2759"/>
<dbReference type="Gene3D" id="1.20.1250.20">
    <property type="entry name" value="MFS general substrate transporter like domains"/>
    <property type="match status" value="1"/>
</dbReference>
<evidence type="ECO:0000256" key="1">
    <source>
        <dbReference type="ARBA" id="ARBA00004141"/>
    </source>
</evidence>
<dbReference type="EMBL" id="KZ819188">
    <property type="protein sequence ID" value="PWZ03480.1"/>
    <property type="molecule type" value="Genomic_DNA"/>
</dbReference>
<keyword evidence="8" id="KW-1185">Reference proteome</keyword>
<dbReference type="Pfam" id="PF05978">
    <property type="entry name" value="UNC-93"/>
    <property type="match status" value="1"/>
</dbReference>
<feature type="transmembrane region" description="Helical" evidence="6">
    <location>
        <begin position="110"/>
        <end position="131"/>
    </location>
</feature>
<dbReference type="InterPro" id="IPR036259">
    <property type="entry name" value="MFS_trans_sf"/>
</dbReference>
<dbReference type="InterPro" id="IPR051617">
    <property type="entry name" value="UNC-93-like_regulator"/>
</dbReference>
<accession>A0A317XZV9</accession>
<dbReference type="PANTHER" id="PTHR23294">
    <property type="entry name" value="ET TRANSLATION PRODUCT-RELATED"/>
    <property type="match status" value="1"/>
</dbReference>
<feature type="transmembrane region" description="Helical" evidence="6">
    <location>
        <begin position="262"/>
        <end position="280"/>
    </location>
</feature>
<reference evidence="7 8" key="1">
    <citation type="journal article" date="2018" name="Mol. Biol. Evol.">
        <title>Broad Genomic Sampling Reveals a Smut Pathogenic Ancestry of the Fungal Clade Ustilaginomycotina.</title>
        <authorList>
            <person name="Kijpornyongpan T."/>
            <person name="Mondo S.J."/>
            <person name="Barry K."/>
            <person name="Sandor L."/>
            <person name="Lee J."/>
            <person name="Lipzen A."/>
            <person name="Pangilinan J."/>
            <person name="LaButti K."/>
            <person name="Hainaut M."/>
            <person name="Henrissat B."/>
            <person name="Grigoriev I.V."/>
            <person name="Spatafora J.W."/>
            <person name="Aime M.C."/>
        </authorList>
    </citation>
    <scope>NUCLEOTIDE SEQUENCE [LARGE SCALE GENOMIC DNA]</scope>
    <source>
        <strain evidence="7 8">MCA 3645</strain>
    </source>
</reference>
<evidence type="ECO:0000313" key="8">
    <source>
        <dbReference type="Proteomes" id="UP000246740"/>
    </source>
</evidence>
<protein>
    <submittedName>
        <fullName evidence="7">MFS general substrate transporter</fullName>
    </submittedName>
</protein>
<feature type="transmembrane region" description="Helical" evidence="6">
    <location>
        <begin position="300"/>
        <end position="317"/>
    </location>
</feature>
<evidence type="ECO:0000256" key="4">
    <source>
        <dbReference type="ARBA" id="ARBA00023136"/>
    </source>
</evidence>
<feature type="region of interest" description="Disordered" evidence="5">
    <location>
        <begin position="1"/>
        <end position="24"/>
    </location>
</feature>
<dbReference type="Proteomes" id="UP000246740">
    <property type="component" value="Unassembled WGS sequence"/>
</dbReference>
<feature type="transmembrane region" description="Helical" evidence="6">
    <location>
        <begin position="442"/>
        <end position="461"/>
    </location>
</feature>
<dbReference type="InParanoid" id="A0A317XZV9"/>
<evidence type="ECO:0000256" key="2">
    <source>
        <dbReference type="ARBA" id="ARBA00022692"/>
    </source>
</evidence>
<keyword evidence="4 6" id="KW-0472">Membrane</keyword>
<feature type="transmembrane region" description="Helical" evidence="6">
    <location>
        <begin position="42"/>
        <end position="64"/>
    </location>
</feature>
<dbReference type="AlphaFoldDB" id="A0A317XZV9"/>
<dbReference type="InterPro" id="IPR010291">
    <property type="entry name" value="Ion_channel_UNC-93"/>
</dbReference>
<name>A0A317XZV9_9BASI</name>
<feature type="transmembrane region" description="Helical" evidence="6">
    <location>
        <begin position="137"/>
        <end position="163"/>
    </location>
</feature>
<keyword evidence="3 6" id="KW-1133">Transmembrane helix</keyword>
<feature type="transmembrane region" description="Helical" evidence="6">
    <location>
        <begin position="175"/>
        <end position="194"/>
    </location>
</feature>
<evidence type="ECO:0000256" key="3">
    <source>
        <dbReference type="ARBA" id="ARBA00022989"/>
    </source>
</evidence>
<evidence type="ECO:0000256" key="6">
    <source>
        <dbReference type="SAM" id="Phobius"/>
    </source>
</evidence>
<organism evidence="7 8">
    <name type="scientific">Testicularia cyperi</name>
    <dbReference type="NCBI Taxonomy" id="1882483"/>
    <lineage>
        <taxon>Eukaryota</taxon>
        <taxon>Fungi</taxon>
        <taxon>Dikarya</taxon>
        <taxon>Basidiomycota</taxon>
        <taxon>Ustilaginomycotina</taxon>
        <taxon>Ustilaginomycetes</taxon>
        <taxon>Ustilaginales</taxon>
        <taxon>Anthracoideaceae</taxon>
        <taxon>Testicularia</taxon>
    </lineage>
</organism>
<sequence>MADDKTFDTASNSSSNPKDNAQTTTIAPVVPLDHSSNPLLRIYNLPVTQVVLVGLVCFLTSGMFNSISGIGGGGQVDPDASNNASVALYSTFSVVSFFAGTIHNKLGSRLTLGLGALGYCLYIGSFLSYNINNSKAFVIAAGAILGVCASLLWTAQGALMLAYATEQQKGRFISIFWVIFNMGAVLGSAIQLGLTYNSTANTVSNGTYAAFVALTAMGAVAAATLQNPAKMVRDDGTRVVVPSQTTWAKELKGLFILLKSDPWVVLLFPMFLASNWFYTWQFNDYNGALFTLRTRALNNLLYWLAQMVGSLAFGQIMDNKRVSRTSRAWIGWAVVFAVMWAVWGGSYDVQRTYTRATVLAETHRIDFANDRSEYVGKCFLYIFSGVLDAIWQNLAYWLIGACSNDLSKLGYLAGFYKSIQSAGAAGAFAMDRDLHPYMTNLAVTWGLCAVGMMFVIPVIALRIKEHTDPLQEVTVPGRAEEIAAVEQSLPATVGDHDETHVVEKHA</sequence>
<feature type="transmembrane region" description="Helical" evidence="6">
    <location>
        <begin position="329"/>
        <end position="347"/>
    </location>
</feature>
<keyword evidence="2 6" id="KW-0812">Transmembrane</keyword>
<dbReference type="PANTHER" id="PTHR23294:SF59">
    <property type="entry name" value="UNC93-LIKE PROTEIN C922.05C"/>
    <property type="match status" value="1"/>
</dbReference>
<dbReference type="GO" id="GO:0016020">
    <property type="term" value="C:membrane"/>
    <property type="evidence" value="ECO:0007669"/>
    <property type="project" value="UniProtKB-SubCell"/>
</dbReference>
<feature type="transmembrane region" description="Helical" evidence="6">
    <location>
        <begin position="206"/>
        <end position="225"/>
    </location>
</feature>
<feature type="compositionally biased region" description="Polar residues" evidence="5">
    <location>
        <begin position="8"/>
        <end position="24"/>
    </location>
</feature>
<dbReference type="SUPFAM" id="SSF103473">
    <property type="entry name" value="MFS general substrate transporter"/>
    <property type="match status" value="1"/>
</dbReference>
<proteinExistence type="predicted"/>